<protein>
    <submittedName>
        <fullName evidence="2">OLC1v1037576C1</fullName>
    </submittedName>
</protein>
<accession>A0AAV1CXT5</accession>
<feature type="domain" description="MULE transposase" evidence="1">
    <location>
        <begin position="2"/>
        <end position="82"/>
    </location>
</feature>
<dbReference type="InterPro" id="IPR018289">
    <property type="entry name" value="MULE_transposase_dom"/>
</dbReference>
<proteinExistence type="predicted"/>
<name>A0AAV1CXT5_OLDCO</name>
<evidence type="ECO:0000313" key="3">
    <source>
        <dbReference type="Proteomes" id="UP001161247"/>
    </source>
</evidence>
<sequence>MMAVCKSANNKIVPVVFVLVDEEIFSSWKWFLKCLKEFVIQNRKTCIISNRHLGILSAIDMMLEQFPNMGMHRFCLEHIKANIAGKFPGQKLRSLYQRVGFTLNATKCVKAWEKLANKSPATAQCLDSIGANKWTILGDGGNRWVVVTTNASESYNNALKGARLLPIIALIKSSLLKTVKLFNDNYEKIEKCQTILTPHYMAKYNKWMLCGMRHKVTVFSKHSQLYEVVTGPHDNRPWKGRKTQEVQFGAGICTCLKWQT</sequence>
<reference evidence="2" key="1">
    <citation type="submission" date="2023-03" db="EMBL/GenBank/DDBJ databases">
        <authorList>
            <person name="Julca I."/>
        </authorList>
    </citation>
    <scope>NUCLEOTIDE SEQUENCE</scope>
</reference>
<dbReference type="Proteomes" id="UP001161247">
    <property type="component" value="Chromosome 3"/>
</dbReference>
<dbReference type="PANTHER" id="PTHR31973:SF187">
    <property type="entry name" value="MUTATOR TRANSPOSASE MUDRA PROTEIN"/>
    <property type="match status" value="1"/>
</dbReference>
<dbReference type="AlphaFoldDB" id="A0AAV1CXT5"/>
<keyword evidence="3" id="KW-1185">Reference proteome</keyword>
<organism evidence="2 3">
    <name type="scientific">Oldenlandia corymbosa var. corymbosa</name>
    <dbReference type="NCBI Taxonomy" id="529605"/>
    <lineage>
        <taxon>Eukaryota</taxon>
        <taxon>Viridiplantae</taxon>
        <taxon>Streptophyta</taxon>
        <taxon>Embryophyta</taxon>
        <taxon>Tracheophyta</taxon>
        <taxon>Spermatophyta</taxon>
        <taxon>Magnoliopsida</taxon>
        <taxon>eudicotyledons</taxon>
        <taxon>Gunneridae</taxon>
        <taxon>Pentapetalae</taxon>
        <taxon>asterids</taxon>
        <taxon>lamiids</taxon>
        <taxon>Gentianales</taxon>
        <taxon>Rubiaceae</taxon>
        <taxon>Rubioideae</taxon>
        <taxon>Spermacoceae</taxon>
        <taxon>Hedyotis-Oldenlandia complex</taxon>
        <taxon>Oldenlandia</taxon>
    </lineage>
</organism>
<dbReference type="Pfam" id="PF10551">
    <property type="entry name" value="MULE"/>
    <property type="match status" value="1"/>
</dbReference>
<gene>
    <name evidence="2" type="ORF">OLC1_LOCUS10291</name>
</gene>
<dbReference type="PANTHER" id="PTHR31973">
    <property type="entry name" value="POLYPROTEIN, PUTATIVE-RELATED"/>
    <property type="match status" value="1"/>
</dbReference>
<evidence type="ECO:0000259" key="1">
    <source>
        <dbReference type="Pfam" id="PF10551"/>
    </source>
</evidence>
<evidence type="ECO:0000313" key="2">
    <source>
        <dbReference type="EMBL" id="CAI9100465.1"/>
    </source>
</evidence>
<dbReference type="EMBL" id="OX459120">
    <property type="protein sequence ID" value="CAI9100465.1"/>
    <property type="molecule type" value="Genomic_DNA"/>
</dbReference>